<feature type="compositionally biased region" description="Low complexity" evidence="6">
    <location>
        <begin position="57"/>
        <end position="69"/>
    </location>
</feature>
<name>A0A7W9UXI2_9ACTN</name>
<dbReference type="PANTHER" id="PTHR43133:SF8">
    <property type="entry name" value="RNA POLYMERASE SIGMA FACTOR HI_1459-RELATED"/>
    <property type="match status" value="1"/>
</dbReference>
<feature type="compositionally biased region" description="Basic and acidic residues" evidence="6">
    <location>
        <begin position="11"/>
        <end position="20"/>
    </location>
</feature>
<dbReference type="NCBIfam" id="TIGR02937">
    <property type="entry name" value="sigma70-ECF"/>
    <property type="match status" value="1"/>
</dbReference>
<comment type="caution">
    <text evidence="8">The sequence shown here is derived from an EMBL/GenBank/DDBJ whole genome shotgun (WGS) entry which is preliminary data.</text>
</comment>
<evidence type="ECO:0000256" key="5">
    <source>
        <dbReference type="ARBA" id="ARBA00023163"/>
    </source>
</evidence>
<dbReference type="Pfam" id="PF08305">
    <property type="entry name" value="NPCBM"/>
    <property type="match status" value="1"/>
</dbReference>
<proteinExistence type="inferred from homology"/>
<dbReference type="PANTHER" id="PTHR43133">
    <property type="entry name" value="RNA POLYMERASE ECF-TYPE SIGMA FACTO"/>
    <property type="match status" value="1"/>
</dbReference>
<feature type="compositionally biased region" description="Pro residues" evidence="6">
    <location>
        <begin position="576"/>
        <end position="607"/>
    </location>
</feature>
<keyword evidence="5" id="KW-0804">Transcription</keyword>
<evidence type="ECO:0000259" key="7">
    <source>
        <dbReference type="SMART" id="SM00776"/>
    </source>
</evidence>
<dbReference type="InterPro" id="IPR013324">
    <property type="entry name" value="RNA_pol_sigma_r3/r4-like"/>
</dbReference>
<evidence type="ECO:0000256" key="2">
    <source>
        <dbReference type="ARBA" id="ARBA00023015"/>
    </source>
</evidence>
<keyword evidence="3" id="KW-0731">Sigma factor</keyword>
<keyword evidence="4" id="KW-0238">DNA-binding</keyword>
<dbReference type="SMART" id="SM00776">
    <property type="entry name" value="NPCBM"/>
    <property type="match status" value="1"/>
</dbReference>
<evidence type="ECO:0000256" key="3">
    <source>
        <dbReference type="ARBA" id="ARBA00023082"/>
    </source>
</evidence>
<dbReference type="Gene3D" id="1.10.1740.10">
    <property type="match status" value="1"/>
</dbReference>
<comment type="similarity">
    <text evidence="1">Belongs to the sigma-70 factor family. ECF subfamily.</text>
</comment>
<dbReference type="InterPro" id="IPR008979">
    <property type="entry name" value="Galactose-bd-like_sf"/>
</dbReference>
<evidence type="ECO:0000313" key="9">
    <source>
        <dbReference type="Proteomes" id="UP000588098"/>
    </source>
</evidence>
<evidence type="ECO:0000256" key="1">
    <source>
        <dbReference type="ARBA" id="ARBA00010641"/>
    </source>
</evidence>
<feature type="compositionally biased region" description="Pro residues" evidence="6">
    <location>
        <begin position="621"/>
        <end position="644"/>
    </location>
</feature>
<dbReference type="Gene3D" id="1.10.10.1320">
    <property type="entry name" value="Anti-sigma factor, zinc-finger domain"/>
    <property type="match status" value="1"/>
</dbReference>
<keyword evidence="9" id="KW-1185">Reference proteome</keyword>
<dbReference type="SUPFAM" id="SSF49785">
    <property type="entry name" value="Galactose-binding domain-like"/>
    <property type="match status" value="1"/>
</dbReference>
<feature type="domain" description="Glycosyl hydrolase family 98 putative carbohydrate-binding module" evidence="7">
    <location>
        <begin position="685"/>
        <end position="829"/>
    </location>
</feature>
<dbReference type="InterPro" id="IPR036388">
    <property type="entry name" value="WH-like_DNA-bd_sf"/>
</dbReference>
<feature type="compositionally biased region" description="Gly residues" evidence="6">
    <location>
        <begin position="137"/>
        <end position="160"/>
    </location>
</feature>
<dbReference type="InterPro" id="IPR041916">
    <property type="entry name" value="Anti_sigma_zinc_sf"/>
</dbReference>
<feature type="region of interest" description="Disordered" evidence="6">
    <location>
        <begin position="1"/>
        <end position="178"/>
    </location>
</feature>
<dbReference type="Pfam" id="PF04542">
    <property type="entry name" value="Sigma70_r2"/>
    <property type="match status" value="1"/>
</dbReference>
<protein>
    <submittedName>
        <fullName evidence="8">RNA polymerase sigma factor (Sigma-70 family)</fullName>
    </submittedName>
</protein>
<dbReference type="PRINTS" id="PR01217">
    <property type="entry name" value="PRICHEXTENSN"/>
</dbReference>
<dbReference type="GO" id="GO:0016987">
    <property type="term" value="F:sigma factor activity"/>
    <property type="evidence" value="ECO:0007669"/>
    <property type="project" value="UniProtKB-KW"/>
</dbReference>
<dbReference type="RefSeq" id="WP_246494185.1">
    <property type="nucleotide sequence ID" value="NZ_JACHJL010000002.1"/>
</dbReference>
<dbReference type="AlphaFoldDB" id="A0A7W9UXI2"/>
<dbReference type="Gene3D" id="1.10.10.10">
    <property type="entry name" value="Winged helix-like DNA-binding domain superfamily/Winged helix DNA-binding domain"/>
    <property type="match status" value="1"/>
</dbReference>
<dbReference type="SUPFAM" id="SSF88659">
    <property type="entry name" value="Sigma3 and sigma4 domains of RNA polymerase sigma factors"/>
    <property type="match status" value="1"/>
</dbReference>
<evidence type="ECO:0000256" key="6">
    <source>
        <dbReference type="SAM" id="MobiDB-lite"/>
    </source>
</evidence>
<dbReference type="InterPro" id="IPR038637">
    <property type="entry name" value="NPCBM_sf"/>
</dbReference>
<dbReference type="GO" id="GO:0003677">
    <property type="term" value="F:DNA binding"/>
    <property type="evidence" value="ECO:0007669"/>
    <property type="project" value="UniProtKB-KW"/>
</dbReference>
<feature type="compositionally biased region" description="Low complexity" evidence="6">
    <location>
        <begin position="118"/>
        <end position="136"/>
    </location>
</feature>
<dbReference type="EMBL" id="JACHJL010000002">
    <property type="protein sequence ID" value="MBB5933749.1"/>
    <property type="molecule type" value="Genomic_DNA"/>
</dbReference>
<feature type="compositionally biased region" description="Pro residues" evidence="6">
    <location>
        <begin position="653"/>
        <end position="688"/>
    </location>
</feature>
<dbReference type="Gene3D" id="2.60.120.1060">
    <property type="entry name" value="NPCBM/NEW2 domain"/>
    <property type="match status" value="1"/>
</dbReference>
<keyword evidence="2" id="KW-0805">Transcription regulation</keyword>
<dbReference type="Proteomes" id="UP000588098">
    <property type="component" value="Unassembled WGS sequence"/>
</dbReference>
<dbReference type="InterPro" id="IPR039425">
    <property type="entry name" value="RNA_pol_sigma-70-like"/>
</dbReference>
<accession>A0A7W9UXI2</accession>
<dbReference type="SUPFAM" id="SSF88946">
    <property type="entry name" value="Sigma2 domain of RNA polymerase sigma factors"/>
    <property type="match status" value="1"/>
</dbReference>
<dbReference type="InterPro" id="IPR013222">
    <property type="entry name" value="Glyco_hyd_98_carb-bd"/>
</dbReference>
<gene>
    <name evidence="8" type="ORF">FHS42_000775</name>
</gene>
<dbReference type="InterPro" id="IPR007627">
    <property type="entry name" value="RNA_pol_sigma70_r2"/>
</dbReference>
<dbReference type="InterPro" id="IPR013325">
    <property type="entry name" value="RNA_pol_sigma_r2"/>
</dbReference>
<evidence type="ECO:0000313" key="8">
    <source>
        <dbReference type="EMBL" id="MBB5933749.1"/>
    </source>
</evidence>
<dbReference type="GO" id="GO:0006352">
    <property type="term" value="P:DNA-templated transcription initiation"/>
    <property type="evidence" value="ECO:0007669"/>
    <property type="project" value="InterPro"/>
</dbReference>
<feature type="compositionally biased region" description="Polar residues" evidence="6">
    <location>
        <begin position="77"/>
        <end position="100"/>
    </location>
</feature>
<dbReference type="InterPro" id="IPR014284">
    <property type="entry name" value="RNA_pol_sigma-70_dom"/>
</dbReference>
<sequence length="830" mass="83327">MGAVAMGVEGPDNRRDRDDDGAAEPGSSQAVGAGQGGAEAAQRRRRDGIAPDPSIPQQRAGRRGYQARTRGLDTHPDTVSTADTAGTVSPNTANTANTASVVEGVDAQDPGETDEADAAGASDAARPPGALGASCASGGGDADGGGSDQGGSSGGEGSGGGDDRGDGSLPVELAPTDGALLEQMRSGDGTAYERAYEELYRRHAHAVRRYARSCCRDADTADDLTAEVFARTLQAVRGGAGPHTAVRAYLLTTVRRVAATWMKTAKREQLVEDFAVFAASADRPAPNEEGTPGSGFDVGADVRAMHEAEQSLAVQAFRSLPEHYQAVLWHTTVEDEPLRDVAPLLGLTDNAAAVLAHRAREKLKQAYLQAHVNTSQAAGEDCARYADRLGAYARGALRMRAERGLRKHLEDCVKCRMAALEVADVNATLRAALPVAVIGWFAAAYATKAATGGAAGAGAGAAAAAGGAAAAAGGSAGSAAGGLAGSGTGAVGAGGAAAVGSGTGAAGGTAGSGAGGVGGSAGGAAGEGLGSTAKVGIAAGVVVVAGAILAYALSGGSDAPKKPEAKEPTTVVPSTPHSPPPKPGPPPPTPPPAKPPAPAPIAPSPAKPKPKPRPAQQPTQQPTPQPTQQPAPRPTPQPTPPTTQPTPSATPTTPAPEPPPPVPRPTPSSTPTPTPAPTPTARPKPPPTVFQVNRLEYGGVGDGTKPELRLAGSSPIWQRDGLSIGGKRYAHGATMHAPSSVTIDLNRTCVSYEALVGLDDLTYGLGAARFSVYSGSARLWRSGVVRAGQPAVPVRVALAGRTSIRLVVEPHSVLGRVALGDWAESRIGCR</sequence>
<evidence type="ECO:0000256" key="4">
    <source>
        <dbReference type="ARBA" id="ARBA00023125"/>
    </source>
</evidence>
<reference evidence="8 9" key="1">
    <citation type="submission" date="2020-08" db="EMBL/GenBank/DDBJ databases">
        <title>Genomic Encyclopedia of Type Strains, Phase III (KMG-III): the genomes of soil and plant-associated and newly described type strains.</title>
        <authorList>
            <person name="Whitman W."/>
        </authorList>
    </citation>
    <scope>NUCLEOTIDE SEQUENCE [LARGE SCALE GENOMIC DNA]</scope>
    <source>
        <strain evidence="8 9">CECT 8305</strain>
    </source>
</reference>
<feature type="region of interest" description="Disordered" evidence="6">
    <location>
        <begin position="555"/>
        <end position="691"/>
    </location>
</feature>
<organism evidence="8 9">
    <name type="scientific">Streptomyces zagrosensis</name>
    <dbReference type="NCBI Taxonomy" id="1042984"/>
    <lineage>
        <taxon>Bacteria</taxon>
        <taxon>Bacillati</taxon>
        <taxon>Actinomycetota</taxon>
        <taxon>Actinomycetes</taxon>
        <taxon>Kitasatosporales</taxon>
        <taxon>Streptomycetaceae</taxon>
        <taxon>Streptomyces</taxon>
    </lineage>
</organism>